<keyword evidence="8" id="KW-0833">Ubl conjugation pathway</keyword>
<feature type="domain" description="C3H1-type" evidence="14">
    <location>
        <begin position="249"/>
        <end position="277"/>
    </location>
</feature>
<dbReference type="PROSITE" id="PS00518">
    <property type="entry name" value="ZF_RING_1"/>
    <property type="match status" value="1"/>
</dbReference>
<dbReference type="Gene3D" id="3.30.40.10">
    <property type="entry name" value="Zinc/RING finger domain, C3HC4 (zinc finger)"/>
    <property type="match status" value="1"/>
</dbReference>
<dbReference type="InterPro" id="IPR017907">
    <property type="entry name" value="Znf_RING_CS"/>
</dbReference>
<keyword evidence="4" id="KW-0808">Transferase</keyword>
<dbReference type="AlphaFoldDB" id="A0A8C6U1G6"/>
<evidence type="ECO:0000313" key="16">
    <source>
        <dbReference type="Proteomes" id="UP000694523"/>
    </source>
</evidence>
<feature type="domain" description="RING-type" evidence="13">
    <location>
        <begin position="167"/>
        <end position="221"/>
    </location>
</feature>
<feature type="region of interest" description="Disordered" evidence="11">
    <location>
        <begin position="308"/>
        <end position="329"/>
    </location>
</feature>
<dbReference type="Pfam" id="PF13639">
    <property type="entry name" value="zf-RING_2"/>
    <property type="match status" value="1"/>
</dbReference>
<keyword evidence="9 10" id="KW-0862">Zinc</keyword>
<dbReference type="PROSITE" id="PS50089">
    <property type="entry name" value="ZF_RING_2"/>
    <property type="match status" value="1"/>
</dbReference>
<keyword evidence="5 10" id="KW-0479">Metal-binding</keyword>
<reference evidence="15" key="1">
    <citation type="submission" date="2025-08" db="UniProtKB">
        <authorList>
            <consortium name="Ensembl"/>
        </authorList>
    </citation>
    <scope>IDENTIFICATION</scope>
</reference>
<dbReference type="Ensembl" id="ENSNMLT00000031531.1">
    <property type="protein sequence ID" value="ENSNMLP00000028237.1"/>
    <property type="gene ID" value="ENSNMLG00000017967.1"/>
</dbReference>
<dbReference type="PANTHER" id="PTHR11224:SF39">
    <property type="entry name" value="RING-TYPE E3 UBIQUITIN TRANSFERASE"/>
    <property type="match status" value="1"/>
</dbReference>
<protein>
    <recommendedName>
        <fullName evidence="3">RING-type E3 ubiquitin transferase</fullName>
        <ecNumber evidence="3">2.3.2.27</ecNumber>
    </recommendedName>
</protein>
<sequence length="342" mass="38264">MRVIAVLLLFAHRSFLNDNCTFGERCRYRHERTPICRHFQKGGCWFGDNCKFLHVLPSRGILPEPSVSTSAASGRSDRGGRIATVGMFQQQSSGLNSTLNQTTGRVDTRGVHSQDSSTETQFTTSTLGSEIGHLQANARNGELEGATAAPQSAEMAQAIHCSKDVTCGICMEKIFEKHDLGNRKFGILPNCTHSFCLDCIRKWRKTRDISPVVVKSCPVCRVNSGFFVPHDYWVEGREKEILIDTFKKKFSNKTCGFFLRHGRCPFKSDCLYQHDRTLHRLSPEIPEDTLALTSDVLNFLIAMALTDSDEDDDDDDDDDDGDDDEDDEGFNLINALSSLGFF</sequence>
<evidence type="ECO:0000256" key="8">
    <source>
        <dbReference type="ARBA" id="ARBA00022786"/>
    </source>
</evidence>
<feature type="signal peptide" evidence="12">
    <location>
        <begin position="1"/>
        <end position="16"/>
    </location>
</feature>
<dbReference type="FunFam" id="3.30.40.10:FF:000117">
    <property type="entry name" value="Probable E3 ubiquitin-protein ligase makorin-1"/>
    <property type="match status" value="1"/>
</dbReference>
<dbReference type="InterPro" id="IPR041367">
    <property type="entry name" value="Znf-CCCH_4"/>
</dbReference>
<dbReference type="SMART" id="SM00184">
    <property type="entry name" value="RING"/>
    <property type="match status" value="1"/>
</dbReference>
<keyword evidence="12" id="KW-0732">Signal</keyword>
<feature type="zinc finger region" description="C3H1-type" evidence="10">
    <location>
        <begin position="31"/>
        <end position="57"/>
    </location>
</feature>
<evidence type="ECO:0000256" key="4">
    <source>
        <dbReference type="ARBA" id="ARBA00022679"/>
    </source>
</evidence>
<name>A0A8C6U1G6_9GOBI</name>
<dbReference type="InterPro" id="IPR000571">
    <property type="entry name" value="Znf_CCCH"/>
</dbReference>
<evidence type="ECO:0000256" key="11">
    <source>
        <dbReference type="SAM" id="MobiDB-lite"/>
    </source>
</evidence>
<dbReference type="EC" id="2.3.2.27" evidence="3"/>
<dbReference type="Pfam" id="PF18044">
    <property type="entry name" value="zf-CCCH_4"/>
    <property type="match status" value="1"/>
</dbReference>
<feature type="domain" description="C3H1-type" evidence="14">
    <location>
        <begin position="31"/>
        <end position="57"/>
    </location>
</feature>
<evidence type="ECO:0000256" key="9">
    <source>
        <dbReference type="ARBA" id="ARBA00022833"/>
    </source>
</evidence>
<dbReference type="UniPathway" id="UPA00143"/>
<evidence type="ECO:0000256" key="2">
    <source>
        <dbReference type="ARBA" id="ARBA00004906"/>
    </source>
</evidence>
<reference evidence="15" key="2">
    <citation type="submission" date="2025-09" db="UniProtKB">
        <authorList>
            <consortium name="Ensembl"/>
        </authorList>
    </citation>
    <scope>IDENTIFICATION</scope>
</reference>
<dbReference type="InterPro" id="IPR036855">
    <property type="entry name" value="Znf_CCCH_sf"/>
</dbReference>
<organism evidence="15 16">
    <name type="scientific">Neogobius melanostomus</name>
    <name type="common">round goby</name>
    <dbReference type="NCBI Taxonomy" id="47308"/>
    <lineage>
        <taxon>Eukaryota</taxon>
        <taxon>Metazoa</taxon>
        <taxon>Chordata</taxon>
        <taxon>Craniata</taxon>
        <taxon>Vertebrata</taxon>
        <taxon>Euteleostomi</taxon>
        <taxon>Actinopterygii</taxon>
        <taxon>Neopterygii</taxon>
        <taxon>Teleostei</taxon>
        <taxon>Neoteleostei</taxon>
        <taxon>Acanthomorphata</taxon>
        <taxon>Gobiaria</taxon>
        <taxon>Gobiiformes</taxon>
        <taxon>Gobioidei</taxon>
        <taxon>Gobiidae</taxon>
        <taxon>Benthophilinae</taxon>
        <taxon>Neogobiini</taxon>
        <taxon>Neogobius</taxon>
    </lineage>
</organism>
<dbReference type="SUPFAM" id="SSF57850">
    <property type="entry name" value="RING/U-box"/>
    <property type="match status" value="1"/>
</dbReference>
<feature type="zinc finger region" description="C3H1-type" evidence="10">
    <location>
        <begin position="249"/>
        <end position="277"/>
    </location>
</feature>
<evidence type="ECO:0000256" key="12">
    <source>
        <dbReference type="SAM" id="SignalP"/>
    </source>
</evidence>
<proteinExistence type="predicted"/>
<keyword evidence="6" id="KW-0677">Repeat</keyword>
<evidence type="ECO:0000256" key="10">
    <source>
        <dbReference type="PROSITE-ProRule" id="PRU00723"/>
    </source>
</evidence>
<evidence type="ECO:0000256" key="1">
    <source>
        <dbReference type="ARBA" id="ARBA00000900"/>
    </source>
</evidence>
<evidence type="ECO:0000256" key="6">
    <source>
        <dbReference type="ARBA" id="ARBA00022737"/>
    </source>
</evidence>
<evidence type="ECO:0000259" key="14">
    <source>
        <dbReference type="PROSITE" id="PS50103"/>
    </source>
</evidence>
<dbReference type="Proteomes" id="UP000694523">
    <property type="component" value="Unplaced"/>
</dbReference>
<dbReference type="Pfam" id="PF14608">
    <property type="entry name" value="zf-CCCH_2"/>
    <property type="match status" value="2"/>
</dbReference>
<evidence type="ECO:0000259" key="13">
    <source>
        <dbReference type="PROSITE" id="PS50089"/>
    </source>
</evidence>
<dbReference type="InterPro" id="IPR013083">
    <property type="entry name" value="Znf_RING/FYVE/PHD"/>
</dbReference>
<evidence type="ECO:0000256" key="7">
    <source>
        <dbReference type="ARBA" id="ARBA00022771"/>
    </source>
</evidence>
<dbReference type="PROSITE" id="PS50103">
    <property type="entry name" value="ZF_C3H1"/>
    <property type="match status" value="2"/>
</dbReference>
<dbReference type="GO" id="GO:0008270">
    <property type="term" value="F:zinc ion binding"/>
    <property type="evidence" value="ECO:0007669"/>
    <property type="project" value="UniProtKB-KW"/>
</dbReference>
<keyword evidence="16" id="KW-1185">Reference proteome</keyword>
<feature type="chain" id="PRO_5034860881" description="RING-type E3 ubiquitin transferase" evidence="12">
    <location>
        <begin position="17"/>
        <end position="342"/>
    </location>
</feature>
<accession>A0A8C6U1G6</accession>
<dbReference type="GO" id="GO:0000209">
    <property type="term" value="P:protein polyubiquitination"/>
    <property type="evidence" value="ECO:0007669"/>
    <property type="project" value="InterPro"/>
</dbReference>
<dbReference type="SUPFAM" id="SSF90229">
    <property type="entry name" value="CCCH zinc finger"/>
    <property type="match status" value="2"/>
</dbReference>
<dbReference type="GO" id="GO:0061630">
    <property type="term" value="F:ubiquitin protein ligase activity"/>
    <property type="evidence" value="ECO:0007669"/>
    <property type="project" value="UniProtKB-EC"/>
</dbReference>
<dbReference type="PANTHER" id="PTHR11224">
    <property type="entry name" value="MAKORIN-RELATED"/>
    <property type="match status" value="1"/>
</dbReference>
<dbReference type="InterPro" id="IPR045072">
    <property type="entry name" value="MKRN-like"/>
</dbReference>
<comment type="catalytic activity">
    <reaction evidence="1">
        <text>S-ubiquitinyl-[E2 ubiquitin-conjugating enzyme]-L-cysteine + [acceptor protein]-L-lysine = [E2 ubiquitin-conjugating enzyme]-L-cysteine + N(6)-ubiquitinyl-[acceptor protein]-L-lysine.</text>
        <dbReference type="EC" id="2.3.2.27"/>
    </reaction>
</comment>
<dbReference type="Gene3D" id="4.10.1000.10">
    <property type="entry name" value="Zinc finger, CCCH-type"/>
    <property type="match status" value="1"/>
</dbReference>
<keyword evidence="7 10" id="KW-0863">Zinc-finger</keyword>
<comment type="pathway">
    <text evidence="2">Protein modification; protein ubiquitination.</text>
</comment>
<dbReference type="InterPro" id="IPR001841">
    <property type="entry name" value="Znf_RING"/>
</dbReference>
<evidence type="ECO:0000256" key="3">
    <source>
        <dbReference type="ARBA" id="ARBA00012483"/>
    </source>
</evidence>
<evidence type="ECO:0000256" key="5">
    <source>
        <dbReference type="ARBA" id="ARBA00022723"/>
    </source>
</evidence>
<evidence type="ECO:0000313" key="15">
    <source>
        <dbReference type="Ensembl" id="ENSNMLP00000028237.1"/>
    </source>
</evidence>
<dbReference type="SMART" id="SM00356">
    <property type="entry name" value="ZnF_C3H1"/>
    <property type="match status" value="2"/>
</dbReference>